<feature type="domain" description="Beta-lactamase-related" evidence="2">
    <location>
        <begin position="27"/>
        <end position="373"/>
    </location>
</feature>
<dbReference type="InterPro" id="IPR001466">
    <property type="entry name" value="Beta-lactam-related"/>
</dbReference>
<dbReference type="SUPFAM" id="SSF56601">
    <property type="entry name" value="beta-lactamase/transpeptidase-like"/>
    <property type="match status" value="1"/>
</dbReference>
<feature type="chain" id="PRO_5032986719" evidence="1">
    <location>
        <begin position="20"/>
        <end position="530"/>
    </location>
</feature>
<comment type="caution">
    <text evidence="4">The sequence shown here is derived from an EMBL/GenBank/DDBJ whole genome shotgun (WGS) entry which is preliminary data.</text>
</comment>
<evidence type="ECO:0000256" key="1">
    <source>
        <dbReference type="SAM" id="SignalP"/>
    </source>
</evidence>
<keyword evidence="4" id="KW-0378">Hydrolase</keyword>
<keyword evidence="1" id="KW-0732">Signal</keyword>
<proteinExistence type="predicted"/>
<organism evidence="4 5">
    <name type="scientific">Pyxidicoccus fallax</name>
    <dbReference type="NCBI Taxonomy" id="394095"/>
    <lineage>
        <taxon>Bacteria</taxon>
        <taxon>Pseudomonadati</taxon>
        <taxon>Myxococcota</taxon>
        <taxon>Myxococcia</taxon>
        <taxon>Myxococcales</taxon>
        <taxon>Cystobacterineae</taxon>
        <taxon>Myxococcaceae</taxon>
        <taxon>Pyxidicoccus</taxon>
    </lineage>
</organism>
<dbReference type="Pfam" id="PF00144">
    <property type="entry name" value="Beta-lactamase"/>
    <property type="match status" value="1"/>
</dbReference>
<protein>
    <submittedName>
        <fullName evidence="4">Serine hydrolase</fullName>
    </submittedName>
</protein>
<evidence type="ECO:0000313" key="5">
    <source>
        <dbReference type="Proteomes" id="UP000518300"/>
    </source>
</evidence>
<accession>A0A848LKI6</accession>
<evidence type="ECO:0000313" key="4">
    <source>
        <dbReference type="EMBL" id="NMO18203.1"/>
    </source>
</evidence>
<dbReference type="EMBL" id="JABBJJ010000127">
    <property type="protein sequence ID" value="NMO18203.1"/>
    <property type="molecule type" value="Genomic_DNA"/>
</dbReference>
<evidence type="ECO:0000259" key="3">
    <source>
        <dbReference type="Pfam" id="PF11954"/>
    </source>
</evidence>
<keyword evidence="5" id="KW-1185">Reference proteome</keyword>
<dbReference type="InterPro" id="IPR021860">
    <property type="entry name" value="Peptidase_S12_Pab87-rel_C"/>
</dbReference>
<dbReference type="InterPro" id="IPR050491">
    <property type="entry name" value="AmpC-like"/>
</dbReference>
<dbReference type="GO" id="GO:0016787">
    <property type="term" value="F:hydrolase activity"/>
    <property type="evidence" value="ECO:0007669"/>
    <property type="project" value="UniProtKB-KW"/>
</dbReference>
<dbReference type="PANTHER" id="PTHR46825:SF15">
    <property type="entry name" value="BETA-LACTAMASE-RELATED DOMAIN-CONTAINING PROTEIN"/>
    <property type="match status" value="1"/>
</dbReference>
<dbReference type="RefSeq" id="WP_169347474.1">
    <property type="nucleotide sequence ID" value="NZ_JABBJJ010000127.1"/>
</dbReference>
<dbReference type="Proteomes" id="UP000518300">
    <property type="component" value="Unassembled WGS sequence"/>
</dbReference>
<gene>
    <name evidence="4" type="ORF">HG543_25580</name>
</gene>
<sequence length="530" mass="57950">MRHALALLLVVLSFTPVFAQQPAQADIDAVVERTMKTFEVPGIAVAVVQDGKVVMAKGYGVRKLGERAPVTADTLFGIASNSKAFTAAALAMLVDEGKLKWDDRVIDHLPSFQMHDPYVTRELTVRDLLVHRSGLGLGAGDLLYFPRSTFTEDEIVAKLRHIPPASSFRSKYAYDNILYLVAGKVIEKASGKTWSAFMRERIFQPLGMRASNTSVKELRPGANVAIPHAKSDGVLGAIQPMSFDNNAPAAAINSSVNDLARWMLAQLERGAIPGTEGKKRLFSEEQSREMWSAQTVMPIKEPSKALASLRPNFSAYGLGWTLRDYRGFKLVGHTGGLPGYLSRVVLVPELKLGIAVLTNQEEGGGFEAPTWTLLDAYLGAPATDWVAAFKAEDTEREAKANAAVGLAASARNAQSKPSLPAGAYVGTYRDAWYGDVAIVKEGEKLVLRFSRSPQLTGELEHWQYDTFIARWKERSLNADAYVSFALKPDGAIGEMRMQPVSPLTDFSYDFQDLRFTPVKEPTSAVAKPVP</sequence>
<name>A0A848LKI6_9BACT</name>
<dbReference type="Pfam" id="PF11954">
    <property type="entry name" value="DUF3471"/>
    <property type="match status" value="1"/>
</dbReference>
<feature type="signal peptide" evidence="1">
    <location>
        <begin position="1"/>
        <end position="19"/>
    </location>
</feature>
<dbReference type="PANTHER" id="PTHR46825">
    <property type="entry name" value="D-ALANYL-D-ALANINE-CARBOXYPEPTIDASE/ENDOPEPTIDASE AMPH"/>
    <property type="match status" value="1"/>
</dbReference>
<dbReference type="InterPro" id="IPR012338">
    <property type="entry name" value="Beta-lactam/transpept-like"/>
</dbReference>
<dbReference type="Gene3D" id="3.40.710.10">
    <property type="entry name" value="DD-peptidase/beta-lactamase superfamily"/>
    <property type="match status" value="1"/>
</dbReference>
<reference evidence="4 5" key="1">
    <citation type="submission" date="2020-04" db="EMBL/GenBank/DDBJ databases">
        <title>Draft genome of Pyxidicoccus fallax type strain.</title>
        <authorList>
            <person name="Whitworth D.E."/>
        </authorList>
    </citation>
    <scope>NUCLEOTIDE SEQUENCE [LARGE SCALE GENOMIC DNA]</scope>
    <source>
        <strain evidence="4 5">DSM 14698</strain>
    </source>
</reference>
<evidence type="ECO:0000259" key="2">
    <source>
        <dbReference type="Pfam" id="PF00144"/>
    </source>
</evidence>
<feature type="domain" description="Peptidase S12 Pab87-related C-terminal" evidence="3">
    <location>
        <begin position="411"/>
        <end position="516"/>
    </location>
</feature>
<dbReference type="AlphaFoldDB" id="A0A848LKI6"/>
<dbReference type="Gene3D" id="2.40.128.600">
    <property type="match status" value="1"/>
</dbReference>